<reference evidence="2" key="1">
    <citation type="journal article" date="2013" name="Genetics">
        <title>The draft genome and transcriptome of Panagrellus redivivus are shaped by the harsh demands of a free-living lifestyle.</title>
        <authorList>
            <person name="Srinivasan J."/>
            <person name="Dillman A.R."/>
            <person name="Macchietto M.G."/>
            <person name="Heikkinen L."/>
            <person name="Lakso M."/>
            <person name="Fracchia K.M."/>
            <person name="Antoshechkin I."/>
            <person name="Mortazavi A."/>
            <person name="Wong G."/>
            <person name="Sternberg P.W."/>
        </authorList>
    </citation>
    <scope>NUCLEOTIDE SEQUENCE [LARGE SCALE GENOMIC DNA]</scope>
    <source>
        <strain evidence="2">MT8872</strain>
    </source>
</reference>
<proteinExistence type="predicted"/>
<organism evidence="2 3">
    <name type="scientific">Panagrellus redivivus</name>
    <name type="common">Microworm</name>
    <dbReference type="NCBI Taxonomy" id="6233"/>
    <lineage>
        <taxon>Eukaryota</taxon>
        <taxon>Metazoa</taxon>
        <taxon>Ecdysozoa</taxon>
        <taxon>Nematoda</taxon>
        <taxon>Chromadorea</taxon>
        <taxon>Rhabditida</taxon>
        <taxon>Tylenchina</taxon>
        <taxon>Panagrolaimomorpha</taxon>
        <taxon>Panagrolaimoidea</taxon>
        <taxon>Panagrolaimidae</taxon>
        <taxon>Panagrellus</taxon>
    </lineage>
</organism>
<name>A0A7E4VVS4_PANRE</name>
<protein>
    <submittedName>
        <fullName evidence="3">Secreted protein</fullName>
    </submittedName>
</protein>
<evidence type="ECO:0000256" key="1">
    <source>
        <dbReference type="SAM" id="SignalP"/>
    </source>
</evidence>
<feature type="chain" id="PRO_5028822977" evidence="1">
    <location>
        <begin position="22"/>
        <end position="67"/>
    </location>
</feature>
<reference evidence="3" key="2">
    <citation type="submission" date="2020-10" db="UniProtKB">
        <authorList>
            <consortium name="WormBaseParasite"/>
        </authorList>
    </citation>
    <scope>IDENTIFICATION</scope>
</reference>
<sequence length="67" mass="7887">MFHSRHVLFCVITLYIFYCFATEVQIHEKAIERSQTQICRPWRSVTQGQTLSLRPRLSGALSPHFHL</sequence>
<dbReference type="Proteomes" id="UP000492821">
    <property type="component" value="Unassembled WGS sequence"/>
</dbReference>
<feature type="signal peptide" evidence="1">
    <location>
        <begin position="1"/>
        <end position="21"/>
    </location>
</feature>
<accession>A0A7E4VVS4</accession>
<keyword evidence="1" id="KW-0732">Signal</keyword>
<evidence type="ECO:0000313" key="3">
    <source>
        <dbReference type="WBParaSite" id="Pan_g3775.t1"/>
    </source>
</evidence>
<dbReference type="AlphaFoldDB" id="A0A7E4VVS4"/>
<dbReference type="WBParaSite" id="Pan_g3775.t1">
    <property type="protein sequence ID" value="Pan_g3775.t1"/>
    <property type="gene ID" value="Pan_g3775"/>
</dbReference>
<evidence type="ECO:0000313" key="2">
    <source>
        <dbReference type="Proteomes" id="UP000492821"/>
    </source>
</evidence>
<keyword evidence="2" id="KW-1185">Reference proteome</keyword>